<gene>
    <name evidence="1" type="ORF">METZ01_LOCUS455759</name>
</gene>
<feature type="non-terminal residue" evidence="1">
    <location>
        <position position="55"/>
    </location>
</feature>
<protein>
    <submittedName>
        <fullName evidence="1">Uncharacterized protein</fullName>
    </submittedName>
</protein>
<organism evidence="1">
    <name type="scientific">marine metagenome</name>
    <dbReference type="NCBI Taxonomy" id="408172"/>
    <lineage>
        <taxon>unclassified sequences</taxon>
        <taxon>metagenomes</taxon>
        <taxon>ecological metagenomes</taxon>
    </lineage>
</organism>
<sequence length="55" mass="5824">MAVPNASVHEAVTAPPIKSESAFPIPAPKTPPKPFCNDFGKNLSHDKPYIAPAII</sequence>
<reference evidence="1" key="1">
    <citation type="submission" date="2018-05" db="EMBL/GenBank/DDBJ databases">
        <authorList>
            <person name="Lanie J.A."/>
            <person name="Ng W.-L."/>
            <person name="Kazmierczak K.M."/>
            <person name="Andrzejewski T.M."/>
            <person name="Davidsen T.M."/>
            <person name="Wayne K.J."/>
            <person name="Tettelin H."/>
            <person name="Glass J.I."/>
            <person name="Rusch D."/>
            <person name="Podicherti R."/>
            <person name="Tsui H.-C.T."/>
            <person name="Winkler M.E."/>
        </authorList>
    </citation>
    <scope>NUCLEOTIDE SEQUENCE</scope>
</reference>
<name>A0A383A6P0_9ZZZZ</name>
<accession>A0A383A6P0</accession>
<evidence type="ECO:0000313" key="1">
    <source>
        <dbReference type="EMBL" id="SVE02905.1"/>
    </source>
</evidence>
<dbReference type="AlphaFoldDB" id="A0A383A6P0"/>
<proteinExistence type="predicted"/>
<dbReference type="EMBL" id="UINC01189284">
    <property type="protein sequence ID" value="SVE02905.1"/>
    <property type="molecule type" value="Genomic_DNA"/>
</dbReference>